<dbReference type="OrthoDB" id="5419927at2759"/>
<sequence length="571" mass="65537">MEPLSPVVVRRKTLTNSAAEFVERRVDMKALCQLENPTEEFDHLQDDSEFFPEIDRFAPQGANLVVEECYKQSKESRETFKATLKNFAAILRERGVGSSLVHRWVRRHLANSPIHLHRKQDENSARAVDKEDREQELDVVEALKQLQGKIENLEDEANMCGQERLGRIERNGVRVEDKIEHMEPNIKAFIDERFSSIETNFREVLVSSMKEALYHLFASNPNFNAKTGEVDYEALKLVQQEKEARSMLLREEDIRQVSRWLKKFEGPAYDPMVDMKDCLERIELLHDDEKDISQWILRSDEHIKWLEEKKSSVIYIKLQAAPDSFNNPISFNSALIAITLQSTANFLVLAFFCKHRRFAPSSKYSSGPTTLVKSLNGQLLRFIINRPSVDLSPLRDRNLLSNSKKSFKDGLVLFEALLSSLPKDDMVFIIIDSVSFLWGSEQDKEIEKLIKVIRKVEDIVIKLMVTDALPNSNIKKVADILLYVPDDVGGNGMINTAENMSEIVKKTKREQNLKDGDGEISLDDGGGDEQDDSDDKEDSDDEEEEGEEEDSDEEEKEEEEDEDKDSDEDNQ</sequence>
<feature type="compositionally biased region" description="Acidic residues" evidence="2">
    <location>
        <begin position="518"/>
        <end position="571"/>
    </location>
</feature>
<name>A0A8A3NUA2_9HELO</name>
<dbReference type="Proteomes" id="UP000672032">
    <property type="component" value="Chromosome 1"/>
</dbReference>
<accession>A0A8A3NUA2</accession>
<keyword evidence="1" id="KW-0175">Coiled coil</keyword>
<evidence type="ECO:0000313" key="4">
    <source>
        <dbReference type="Proteomes" id="UP000672032"/>
    </source>
</evidence>
<dbReference type="AlphaFoldDB" id="A0A8A3NUA2"/>
<protein>
    <submittedName>
        <fullName evidence="3">Uncharacterized protein</fullName>
    </submittedName>
</protein>
<evidence type="ECO:0000256" key="1">
    <source>
        <dbReference type="SAM" id="Coils"/>
    </source>
</evidence>
<organism evidence="3 4">
    <name type="scientific">Monilinia vaccinii-corymbosi</name>
    <dbReference type="NCBI Taxonomy" id="61207"/>
    <lineage>
        <taxon>Eukaryota</taxon>
        <taxon>Fungi</taxon>
        <taxon>Dikarya</taxon>
        <taxon>Ascomycota</taxon>
        <taxon>Pezizomycotina</taxon>
        <taxon>Leotiomycetes</taxon>
        <taxon>Helotiales</taxon>
        <taxon>Sclerotiniaceae</taxon>
        <taxon>Monilinia</taxon>
    </lineage>
</organism>
<dbReference type="PANTHER" id="PTHR40619">
    <property type="entry name" value="FUNGAL STAND N-TERMINAL GOODBYE DOMAIN-CONTAINING PROTEIN"/>
    <property type="match status" value="1"/>
</dbReference>
<evidence type="ECO:0000256" key="2">
    <source>
        <dbReference type="SAM" id="MobiDB-lite"/>
    </source>
</evidence>
<reference evidence="3" key="1">
    <citation type="submission" date="2020-10" db="EMBL/GenBank/DDBJ databases">
        <title>Genome Sequence of Monilinia vaccinii-corymbosi Sheds Light on Mummy Berry Disease Infection of Blueberry and Mating Type.</title>
        <authorList>
            <person name="Yow A.G."/>
            <person name="Zhang Y."/>
            <person name="Bansal K."/>
            <person name="Eacker S.M."/>
            <person name="Sullivan S."/>
            <person name="Liachko I."/>
            <person name="Cubeta M.A."/>
            <person name="Rollins J.A."/>
            <person name="Ashrafi H."/>
        </authorList>
    </citation>
    <scope>NUCLEOTIDE SEQUENCE</scope>
    <source>
        <strain evidence="3">RL-1</strain>
    </source>
</reference>
<feature type="coiled-coil region" evidence="1">
    <location>
        <begin position="136"/>
        <end position="163"/>
    </location>
</feature>
<dbReference type="PANTHER" id="PTHR40619:SF3">
    <property type="entry name" value="FUNGAL STAND N-TERMINAL GOODBYE DOMAIN-CONTAINING PROTEIN"/>
    <property type="match status" value="1"/>
</dbReference>
<feature type="region of interest" description="Disordered" evidence="2">
    <location>
        <begin position="508"/>
        <end position="571"/>
    </location>
</feature>
<proteinExistence type="predicted"/>
<dbReference type="EMBL" id="CP063405">
    <property type="protein sequence ID" value="QSZ29033.1"/>
    <property type="molecule type" value="Genomic_DNA"/>
</dbReference>
<evidence type="ECO:0000313" key="3">
    <source>
        <dbReference type="EMBL" id="QSZ29033.1"/>
    </source>
</evidence>
<keyword evidence="4" id="KW-1185">Reference proteome</keyword>
<gene>
    <name evidence="3" type="ORF">DSL72_003543</name>
</gene>
<feature type="compositionally biased region" description="Basic and acidic residues" evidence="2">
    <location>
        <begin position="508"/>
        <end position="517"/>
    </location>
</feature>